<feature type="domain" description="Beta-ketoacyl-[acyl-carrier-protein] synthase III C-terminal" evidence="15">
    <location>
        <begin position="240"/>
        <end position="329"/>
    </location>
</feature>
<comment type="catalytic activity">
    <reaction evidence="12">
        <text>2-methylpropanoyl-CoA + malonyl-[ACP] + H(+) = 4-methyl-3-oxopentanoyl-[ACP] + CO2 + CoA</text>
        <dbReference type="Rhea" id="RHEA:42268"/>
        <dbReference type="Rhea" id="RHEA-COMP:9623"/>
        <dbReference type="Rhea" id="RHEA-COMP:9940"/>
        <dbReference type="ChEBI" id="CHEBI:15378"/>
        <dbReference type="ChEBI" id="CHEBI:16526"/>
        <dbReference type="ChEBI" id="CHEBI:57287"/>
        <dbReference type="ChEBI" id="CHEBI:57338"/>
        <dbReference type="ChEBI" id="CHEBI:78449"/>
        <dbReference type="ChEBI" id="CHEBI:78820"/>
        <dbReference type="EC" id="2.3.1.300"/>
    </reaction>
    <physiologicalReaction direction="left-to-right" evidence="12">
        <dbReference type="Rhea" id="RHEA:42269"/>
    </physiologicalReaction>
</comment>
<evidence type="ECO:0000256" key="2">
    <source>
        <dbReference type="ARBA" id="ARBA00008642"/>
    </source>
</evidence>
<evidence type="ECO:0000256" key="8">
    <source>
        <dbReference type="ARBA" id="ARBA00023160"/>
    </source>
</evidence>
<dbReference type="CDD" id="cd00830">
    <property type="entry name" value="KAS_III"/>
    <property type="match status" value="1"/>
</dbReference>
<feature type="region of interest" description="ACP-binding" evidence="14">
    <location>
        <begin position="257"/>
        <end position="261"/>
    </location>
</feature>
<feature type="active site" evidence="14">
    <location>
        <position position="286"/>
    </location>
</feature>
<evidence type="ECO:0000256" key="7">
    <source>
        <dbReference type="ARBA" id="ARBA00023098"/>
    </source>
</evidence>
<evidence type="ECO:0000313" key="18">
    <source>
        <dbReference type="Proteomes" id="UP000186102"/>
    </source>
</evidence>
<organism evidence="17 18">
    <name type="scientific">Desulfosporosinus metallidurans</name>
    <dbReference type="NCBI Taxonomy" id="1888891"/>
    <lineage>
        <taxon>Bacteria</taxon>
        <taxon>Bacillati</taxon>
        <taxon>Bacillota</taxon>
        <taxon>Clostridia</taxon>
        <taxon>Eubacteriales</taxon>
        <taxon>Desulfitobacteriaceae</taxon>
        <taxon>Desulfosporosinus</taxon>
    </lineage>
</organism>
<evidence type="ECO:0000256" key="12">
    <source>
        <dbReference type="ARBA" id="ARBA00052467"/>
    </source>
</evidence>
<reference evidence="17 18" key="1">
    <citation type="submission" date="2016-09" db="EMBL/GenBank/DDBJ databases">
        <title>Complete genome of Desulfosporosinus sp. OL.</title>
        <authorList>
            <person name="Mardanov A."/>
            <person name="Beletsky A."/>
            <person name="Panova A."/>
            <person name="Karnachuk O."/>
            <person name="Ravin N."/>
        </authorList>
    </citation>
    <scope>NUCLEOTIDE SEQUENCE [LARGE SCALE GENOMIC DNA]</scope>
    <source>
        <strain evidence="17 18">OL</strain>
    </source>
</reference>
<dbReference type="GO" id="GO:0005737">
    <property type="term" value="C:cytoplasm"/>
    <property type="evidence" value="ECO:0007669"/>
    <property type="project" value="UniProtKB-SubCell"/>
</dbReference>
<gene>
    <name evidence="14" type="primary">fabH</name>
    <name evidence="17" type="ORF">DSOL_0576</name>
</gene>
<dbReference type="STRING" id="1888891.DSOL_0576"/>
<evidence type="ECO:0000256" key="3">
    <source>
        <dbReference type="ARBA" id="ARBA00022490"/>
    </source>
</evidence>
<evidence type="ECO:0000256" key="1">
    <source>
        <dbReference type="ARBA" id="ARBA00005194"/>
    </source>
</evidence>
<comment type="pathway">
    <text evidence="1 14">Lipid metabolism; fatty acid biosynthesis.</text>
</comment>
<dbReference type="GO" id="GO:0033818">
    <property type="term" value="F:beta-ketoacyl-acyl-carrier-protein synthase III activity"/>
    <property type="evidence" value="ECO:0007669"/>
    <property type="project" value="UniProtKB-UniRule"/>
</dbReference>
<dbReference type="GO" id="GO:0044550">
    <property type="term" value="P:secondary metabolite biosynthetic process"/>
    <property type="evidence" value="ECO:0007669"/>
    <property type="project" value="TreeGrafter"/>
</dbReference>
<evidence type="ECO:0000256" key="9">
    <source>
        <dbReference type="ARBA" id="ARBA00023315"/>
    </source>
</evidence>
<dbReference type="UniPathway" id="UPA00094"/>
<keyword evidence="14" id="KW-0511">Multifunctional enzyme</keyword>
<feature type="active site" evidence="14">
    <location>
        <position position="116"/>
    </location>
</feature>
<dbReference type="Pfam" id="PF08541">
    <property type="entry name" value="ACP_syn_III_C"/>
    <property type="match status" value="1"/>
</dbReference>
<comment type="catalytic activity">
    <reaction evidence="13">
        <text>3-methylbutanoyl-CoA + malonyl-[ACP] + H(+) = 5-methyl-3-oxohexanoyl-[ACP] + CO2 + CoA</text>
        <dbReference type="Rhea" id="RHEA:42272"/>
        <dbReference type="Rhea" id="RHEA-COMP:9623"/>
        <dbReference type="Rhea" id="RHEA-COMP:9941"/>
        <dbReference type="ChEBI" id="CHEBI:15378"/>
        <dbReference type="ChEBI" id="CHEBI:16526"/>
        <dbReference type="ChEBI" id="CHEBI:57287"/>
        <dbReference type="ChEBI" id="CHEBI:57345"/>
        <dbReference type="ChEBI" id="CHEBI:78449"/>
        <dbReference type="ChEBI" id="CHEBI:78822"/>
        <dbReference type="EC" id="2.3.1.300"/>
    </reaction>
    <physiologicalReaction direction="left-to-right" evidence="13">
        <dbReference type="Rhea" id="RHEA:42273"/>
    </physiologicalReaction>
</comment>
<dbReference type="Pfam" id="PF08545">
    <property type="entry name" value="ACP_syn_III"/>
    <property type="match status" value="1"/>
</dbReference>
<keyword evidence="5 14" id="KW-0808">Transferase</keyword>
<comment type="domain">
    <text evidence="14">The last Arg residue of the ACP-binding site is essential for the weak association between ACP/AcpP and FabH.</text>
</comment>
<evidence type="ECO:0000256" key="6">
    <source>
        <dbReference type="ARBA" id="ARBA00022832"/>
    </source>
</evidence>
<dbReference type="HAMAP" id="MF_01815">
    <property type="entry name" value="FabH"/>
    <property type="match status" value="1"/>
</dbReference>
<keyword evidence="7 14" id="KW-0443">Lipid metabolism</keyword>
<dbReference type="FunFam" id="3.40.47.10:FF:000004">
    <property type="entry name" value="3-oxoacyl-[acyl-carrier-protein] synthase 3"/>
    <property type="match status" value="1"/>
</dbReference>
<comment type="subunit">
    <text evidence="14">Homodimer.</text>
</comment>
<keyword evidence="9 14" id="KW-0012">Acyltransferase</keyword>
<keyword evidence="8 14" id="KW-0275">Fatty acid biosynthesis</keyword>
<feature type="domain" description="Beta-ketoacyl-[acyl-carrier-protein] synthase III N-terminal" evidence="16">
    <location>
        <begin position="110"/>
        <end position="188"/>
    </location>
</feature>
<proteinExistence type="inferred from homology"/>
<dbReference type="EC" id="2.3.1.180" evidence="14"/>
<evidence type="ECO:0000256" key="10">
    <source>
        <dbReference type="ARBA" id="ARBA00051096"/>
    </source>
</evidence>
<dbReference type="Proteomes" id="UP000186102">
    <property type="component" value="Unassembled WGS sequence"/>
</dbReference>
<dbReference type="InterPro" id="IPR013751">
    <property type="entry name" value="ACP_syn_III_N"/>
</dbReference>
<dbReference type="AlphaFoldDB" id="A0A1Q8R1L0"/>
<evidence type="ECO:0000256" key="14">
    <source>
        <dbReference type="HAMAP-Rule" id="MF_01815"/>
    </source>
</evidence>
<dbReference type="PANTHER" id="PTHR34069">
    <property type="entry name" value="3-OXOACYL-[ACYL-CARRIER-PROTEIN] SYNTHASE 3"/>
    <property type="match status" value="1"/>
</dbReference>
<evidence type="ECO:0000259" key="15">
    <source>
        <dbReference type="Pfam" id="PF08541"/>
    </source>
</evidence>
<evidence type="ECO:0000256" key="13">
    <source>
        <dbReference type="ARBA" id="ARBA00052985"/>
    </source>
</evidence>
<name>A0A1Q8R1L0_9FIRM</name>
<keyword evidence="3 14" id="KW-0963">Cytoplasm</keyword>
<sequence length="336" mass="35509">MRSVRSVGIAGLGSYVPENILTNADIEKIVDTNDEWIRSRTGIRERHIAPKEMPVSELCYQAGLRALEDAQIAPEEVDLVVVATITPDYAFPATACLVADRLGAKNAAAFDLEAGCTGFIYGVATASQFIASGMYKTVLVIGGETLSKVLNWEDRSTCILFGDGAGAAVLQPVEEGSGFLSFELGSDGSGGMLLSQPAGGSQCPASFETVEKNLHTIQMEGKEVFKFAVRIMGDASLKVIEKAGLSKKDVDLLVPHQANIRIVDAAVKRLGISPDKVVVNLDKYGNMSAASIPVALDEAVKAGRIAEGDIVVMVGFGTGLTWGACVLKWTKVGITV</sequence>
<comment type="catalytic activity">
    <reaction evidence="11">
        <text>(2S)-2-methylbutanoyl-CoA + malonyl-[ACP] + H(+) = (4S)-4-methyl-3-oxohexanoyl-[ACP] + CO2 + CoA</text>
        <dbReference type="Rhea" id="RHEA:42276"/>
        <dbReference type="Rhea" id="RHEA-COMP:9623"/>
        <dbReference type="Rhea" id="RHEA-COMP:17148"/>
        <dbReference type="ChEBI" id="CHEBI:15378"/>
        <dbReference type="ChEBI" id="CHEBI:16526"/>
        <dbReference type="ChEBI" id="CHEBI:57287"/>
        <dbReference type="ChEBI" id="CHEBI:78449"/>
        <dbReference type="ChEBI" id="CHEBI:88166"/>
        <dbReference type="ChEBI" id="CHEBI:167462"/>
        <dbReference type="EC" id="2.3.1.300"/>
    </reaction>
    <physiologicalReaction direction="left-to-right" evidence="11">
        <dbReference type="Rhea" id="RHEA:42277"/>
    </physiologicalReaction>
</comment>
<evidence type="ECO:0000256" key="5">
    <source>
        <dbReference type="ARBA" id="ARBA00022679"/>
    </source>
</evidence>
<evidence type="ECO:0000313" key="17">
    <source>
        <dbReference type="EMBL" id="OLN33330.1"/>
    </source>
</evidence>
<evidence type="ECO:0000256" key="4">
    <source>
        <dbReference type="ARBA" id="ARBA00022516"/>
    </source>
</evidence>
<comment type="subcellular location">
    <subcellularLocation>
        <location evidence="14">Cytoplasm</location>
    </subcellularLocation>
</comment>
<comment type="function">
    <text evidence="14">Catalyzes the condensation reaction of fatty acid synthesis by the addition to an acyl acceptor of two carbons from malonyl-ACP. Catalyzes the first condensation reaction which initiates fatty acid synthesis and may therefore play a role in governing the total rate of fatty acid production. Possesses both acetoacetyl-ACP synthase and acetyl transacylase activities. Its substrate specificity determines the biosynthesis of branched-chain and/or straight-chain of fatty acids.</text>
</comment>
<accession>A0A1Q8R1L0</accession>
<keyword evidence="6 14" id="KW-0276">Fatty acid metabolism</keyword>
<comment type="catalytic activity">
    <reaction evidence="10">
        <text>malonyl-[ACP] + acetyl-CoA + H(+) = 3-oxobutanoyl-[ACP] + CO2 + CoA</text>
        <dbReference type="Rhea" id="RHEA:12080"/>
        <dbReference type="Rhea" id="RHEA-COMP:9623"/>
        <dbReference type="Rhea" id="RHEA-COMP:9625"/>
        <dbReference type="ChEBI" id="CHEBI:15378"/>
        <dbReference type="ChEBI" id="CHEBI:16526"/>
        <dbReference type="ChEBI" id="CHEBI:57287"/>
        <dbReference type="ChEBI" id="CHEBI:57288"/>
        <dbReference type="ChEBI" id="CHEBI:78449"/>
        <dbReference type="ChEBI" id="CHEBI:78450"/>
        <dbReference type="EC" id="2.3.1.180"/>
    </reaction>
    <physiologicalReaction direction="left-to-right" evidence="10">
        <dbReference type="Rhea" id="RHEA:12081"/>
    </physiologicalReaction>
</comment>
<protein>
    <recommendedName>
        <fullName evidence="14">Beta-ketoacyl-[acyl-carrier-protein] synthase III</fullName>
        <shortName evidence="14">Beta-ketoacyl-ACP synthase III</shortName>
        <shortName evidence="14">KAS III</shortName>
        <ecNumber evidence="14">2.3.1.180</ecNumber>
    </recommendedName>
    <alternativeName>
        <fullName evidence="14">3-oxoacyl-[acyl-carrier-protein] synthase 3</fullName>
    </alternativeName>
    <alternativeName>
        <fullName evidence="14">3-oxoacyl-[acyl-carrier-protein] synthase III</fullName>
    </alternativeName>
</protein>
<keyword evidence="4 14" id="KW-0444">Lipid biosynthesis</keyword>
<comment type="caution">
    <text evidence="17">The sequence shown here is derived from an EMBL/GenBank/DDBJ whole genome shotgun (WGS) entry which is preliminary data.</text>
</comment>
<dbReference type="PANTHER" id="PTHR34069:SF2">
    <property type="entry name" value="BETA-KETOACYL-[ACYL-CARRIER-PROTEIN] SYNTHASE III"/>
    <property type="match status" value="1"/>
</dbReference>
<dbReference type="NCBIfam" id="TIGR00747">
    <property type="entry name" value="fabH"/>
    <property type="match status" value="1"/>
</dbReference>
<dbReference type="Gene3D" id="3.40.47.10">
    <property type="match status" value="1"/>
</dbReference>
<dbReference type="InterPro" id="IPR016039">
    <property type="entry name" value="Thiolase-like"/>
</dbReference>
<keyword evidence="18" id="KW-1185">Reference proteome</keyword>
<evidence type="ECO:0000259" key="16">
    <source>
        <dbReference type="Pfam" id="PF08545"/>
    </source>
</evidence>
<evidence type="ECO:0000256" key="11">
    <source>
        <dbReference type="ARBA" id="ARBA00052407"/>
    </source>
</evidence>
<dbReference type="GO" id="GO:0006633">
    <property type="term" value="P:fatty acid biosynthetic process"/>
    <property type="evidence" value="ECO:0007669"/>
    <property type="project" value="UniProtKB-UniRule"/>
</dbReference>
<dbReference type="SUPFAM" id="SSF53901">
    <property type="entry name" value="Thiolase-like"/>
    <property type="match status" value="1"/>
</dbReference>
<dbReference type="InterPro" id="IPR013747">
    <property type="entry name" value="ACP_syn_III_C"/>
</dbReference>
<dbReference type="NCBIfam" id="NF006829">
    <property type="entry name" value="PRK09352.1"/>
    <property type="match status" value="1"/>
</dbReference>
<comment type="similarity">
    <text evidence="2 14">Belongs to the thiolase-like superfamily. FabH family.</text>
</comment>
<dbReference type="EMBL" id="MLBF01000003">
    <property type="protein sequence ID" value="OLN33330.1"/>
    <property type="molecule type" value="Genomic_DNA"/>
</dbReference>
<dbReference type="GO" id="GO:0004315">
    <property type="term" value="F:3-oxoacyl-[acyl-carrier-protein] synthase activity"/>
    <property type="evidence" value="ECO:0007669"/>
    <property type="project" value="InterPro"/>
</dbReference>
<feature type="active site" evidence="14">
    <location>
        <position position="256"/>
    </location>
</feature>
<dbReference type="InterPro" id="IPR004655">
    <property type="entry name" value="FabH"/>
</dbReference>